<proteinExistence type="predicted"/>
<gene>
    <name evidence="1" type="ORF">OK18_02920</name>
</gene>
<dbReference type="KEGG" id="cgn:OK18_02920"/>
<dbReference type="EMBL" id="CP009928">
    <property type="protein sequence ID" value="AKK71731.1"/>
    <property type="molecule type" value="Genomic_DNA"/>
</dbReference>
<evidence type="ECO:0000313" key="1">
    <source>
        <dbReference type="EMBL" id="AKK71731.1"/>
    </source>
</evidence>
<dbReference type="RefSeq" id="WP_053327029.1">
    <property type="nucleotide sequence ID" value="NZ_CP009928.1"/>
</dbReference>
<accession>A0A0G3LXQ2</accession>
<reference evidence="1 2" key="1">
    <citation type="submission" date="2014-11" db="EMBL/GenBank/DDBJ databases">
        <authorList>
            <person name="Park G.-S."/>
            <person name="Hong S.-J."/>
            <person name="Jung B.K."/>
            <person name="Khan A.R."/>
            <person name="Kwak Y."/>
            <person name="Shin J.-H."/>
        </authorList>
    </citation>
    <scope>NUCLEOTIDE SEQUENCE [LARGE SCALE GENOMIC DNA]</scope>
    <source>
        <strain evidence="1 2">DSM 27622</strain>
    </source>
</reference>
<dbReference type="Proteomes" id="UP000035213">
    <property type="component" value="Chromosome"/>
</dbReference>
<sequence length="182" mass="21765">MAKNEIPKQINEELLEDPMNMELSEQTMIRPHPESVENTVFPHQTTTNNHGDTAWWQCNEAGKEQVQIRLRDKKILTWKPPVSTLEQPTFRGCLLYFYENYLIIKYKDKHYQRLFIFNIHTLRNEEILIDALTIRVKIIGNELFLAGFYSDEELIKITMHPDHIERENIDETYLQQRNITFD</sequence>
<protein>
    <submittedName>
        <fullName evidence="1">Uncharacterized protein</fullName>
    </submittedName>
</protein>
<name>A0A0G3LXQ2_CHRGL</name>
<dbReference type="OrthoDB" id="1274653at2"/>
<dbReference type="PATRIC" id="fig|1324352.5.peg.633"/>
<dbReference type="AlphaFoldDB" id="A0A0G3LXQ2"/>
<organism evidence="1 2">
    <name type="scientific">Chryseobacterium gallinarum</name>
    <dbReference type="NCBI Taxonomy" id="1324352"/>
    <lineage>
        <taxon>Bacteria</taxon>
        <taxon>Pseudomonadati</taxon>
        <taxon>Bacteroidota</taxon>
        <taxon>Flavobacteriia</taxon>
        <taxon>Flavobacteriales</taxon>
        <taxon>Weeksellaceae</taxon>
        <taxon>Chryseobacterium group</taxon>
        <taxon>Chryseobacterium</taxon>
    </lineage>
</organism>
<evidence type="ECO:0000313" key="2">
    <source>
        <dbReference type="Proteomes" id="UP000035213"/>
    </source>
</evidence>
<dbReference type="STRING" id="1324352.OK18_02920"/>